<keyword evidence="2" id="KW-1185">Reference proteome</keyword>
<dbReference type="Proteomes" id="UP000078541">
    <property type="component" value="Unassembled WGS sequence"/>
</dbReference>
<proteinExistence type="predicted"/>
<dbReference type="EMBL" id="KQ981768">
    <property type="protein sequence ID" value="KYN35871.1"/>
    <property type="molecule type" value="Genomic_DNA"/>
</dbReference>
<sequence length="120" mass="13869">MNGLANVRTHRCEKERSVRDEKMGMALESQVGTRVRRRHSLPGSLSLHSRSVAARREATQRAATLPILFSWLDALQCAARALRYRLLILRLPSERARPRHRSSIVIKSVNKHHRMKRTIK</sequence>
<gene>
    <name evidence="1" type="ORF">ALC56_09662</name>
</gene>
<accession>A0A195F659</accession>
<evidence type="ECO:0000313" key="2">
    <source>
        <dbReference type="Proteomes" id="UP000078541"/>
    </source>
</evidence>
<reference evidence="1 2" key="1">
    <citation type="submission" date="2016-03" db="EMBL/GenBank/DDBJ databases">
        <title>Trachymyrmex septentrionalis WGS genome.</title>
        <authorList>
            <person name="Nygaard S."/>
            <person name="Hu H."/>
            <person name="Boomsma J."/>
            <person name="Zhang G."/>
        </authorList>
    </citation>
    <scope>NUCLEOTIDE SEQUENCE [LARGE SCALE GENOMIC DNA]</scope>
    <source>
        <strain evidence="1">Tsep2-gDNA-1</strain>
        <tissue evidence="1">Whole body</tissue>
    </source>
</reference>
<protein>
    <submittedName>
        <fullName evidence="1">Uncharacterized protein</fullName>
    </submittedName>
</protein>
<dbReference type="AlphaFoldDB" id="A0A195F659"/>
<evidence type="ECO:0000313" key="1">
    <source>
        <dbReference type="EMBL" id="KYN35871.1"/>
    </source>
</evidence>
<organism evidence="1 2">
    <name type="scientific">Trachymyrmex septentrionalis</name>
    <dbReference type="NCBI Taxonomy" id="34720"/>
    <lineage>
        <taxon>Eukaryota</taxon>
        <taxon>Metazoa</taxon>
        <taxon>Ecdysozoa</taxon>
        <taxon>Arthropoda</taxon>
        <taxon>Hexapoda</taxon>
        <taxon>Insecta</taxon>
        <taxon>Pterygota</taxon>
        <taxon>Neoptera</taxon>
        <taxon>Endopterygota</taxon>
        <taxon>Hymenoptera</taxon>
        <taxon>Apocrita</taxon>
        <taxon>Aculeata</taxon>
        <taxon>Formicoidea</taxon>
        <taxon>Formicidae</taxon>
        <taxon>Myrmicinae</taxon>
        <taxon>Trachymyrmex</taxon>
    </lineage>
</organism>
<name>A0A195F659_9HYME</name>